<dbReference type="SUPFAM" id="SSF55874">
    <property type="entry name" value="ATPase domain of HSP90 chaperone/DNA topoisomerase II/histidine kinase"/>
    <property type="match status" value="1"/>
</dbReference>
<evidence type="ECO:0000256" key="3">
    <source>
        <dbReference type="ARBA" id="ARBA00022553"/>
    </source>
</evidence>
<evidence type="ECO:0000256" key="5">
    <source>
        <dbReference type="ARBA" id="ARBA00022741"/>
    </source>
</evidence>
<name>A0ABW7Z548_9ACTN</name>
<evidence type="ECO:0000256" key="8">
    <source>
        <dbReference type="ARBA" id="ARBA00023012"/>
    </source>
</evidence>
<keyword evidence="9" id="KW-1133">Transmembrane helix</keyword>
<keyword evidence="6 11" id="KW-0418">Kinase</keyword>
<keyword evidence="5" id="KW-0547">Nucleotide-binding</keyword>
<dbReference type="PANTHER" id="PTHR24421">
    <property type="entry name" value="NITRATE/NITRITE SENSOR PROTEIN NARX-RELATED"/>
    <property type="match status" value="1"/>
</dbReference>
<proteinExistence type="predicted"/>
<evidence type="ECO:0000256" key="2">
    <source>
        <dbReference type="ARBA" id="ARBA00012438"/>
    </source>
</evidence>
<dbReference type="Gene3D" id="3.30.565.10">
    <property type="entry name" value="Histidine kinase-like ATPase, C-terminal domain"/>
    <property type="match status" value="1"/>
</dbReference>
<protein>
    <recommendedName>
        <fullName evidence="2">histidine kinase</fullName>
        <ecNumber evidence="2">2.7.13.3</ecNumber>
    </recommendedName>
</protein>
<evidence type="ECO:0000259" key="10">
    <source>
        <dbReference type="Pfam" id="PF07730"/>
    </source>
</evidence>
<organism evidence="11 12">
    <name type="scientific">Nonomuraea typhae</name>
    <dbReference type="NCBI Taxonomy" id="2603600"/>
    <lineage>
        <taxon>Bacteria</taxon>
        <taxon>Bacillati</taxon>
        <taxon>Actinomycetota</taxon>
        <taxon>Actinomycetes</taxon>
        <taxon>Streptosporangiales</taxon>
        <taxon>Streptosporangiaceae</taxon>
        <taxon>Nonomuraea</taxon>
    </lineage>
</organism>
<dbReference type="CDD" id="cd16917">
    <property type="entry name" value="HATPase_UhpB-NarQ-NarX-like"/>
    <property type="match status" value="1"/>
</dbReference>
<feature type="transmembrane region" description="Helical" evidence="9">
    <location>
        <begin position="128"/>
        <end position="146"/>
    </location>
</feature>
<keyword evidence="9" id="KW-0472">Membrane</keyword>
<dbReference type="Pfam" id="PF07730">
    <property type="entry name" value="HisKA_3"/>
    <property type="match status" value="1"/>
</dbReference>
<feature type="domain" description="Signal transduction histidine kinase subgroup 3 dimerisation and phosphoacceptor" evidence="10">
    <location>
        <begin position="219"/>
        <end position="284"/>
    </location>
</feature>
<comment type="catalytic activity">
    <reaction evidence="1">
        <text>ATP + protein L-histidine = ADP + protein N-phospho-L-histidine.</text>
        <dbReference type="EC" id="2.7.13.3"/>
    </reaction>
</comment>
<keyword evidence="12" id="KW-1185">Reference proteome</keyword>
<evidence type="ECO:0000313" key="11">
    <source>
        <dbReference type="EMBL" id="MFI6502649.1"/>
    </source>
</evidence>
<gene>
    <name evidence="11" type="ORF">ACIBG2_35095</name>
</gene>
<reference evidence="11 12" key="1">
    <citation type="submission" date="2024-10" db="EMBL/GenBank/DDBJ databases">
        <title>The Natural Products Discovery Center: Release of the First 8490 Sequenced Strains for Exploring Actinobacteria Biosynthetic Diversity.</title>
        <authorList>
            <person name="Kalkreuter E."/>
            <person name="Kautsar S.A."/>
            <person name="Yang D."/>
            <person name="Bader C.D."/>
            <person name="Teijaro C.N."/>
            <person name="Fluegel L."/>
            <person name="Davis C.M."/>
            <person name="Simpson J.R."/>
            <person name="Lauterbach L."/>
            <person name="Steele A.D."/>
            <person name="Gui C."/>
            <person name="Meng S."/>
            <person name="Li G."/>
            <person name="Viehrig K."/>
            <person name="Ye F."/>
            <person name="Su P."/>
            <person name="Kiefer A.F."/>
            <person name="Nichols A."/>
            <person name="Cepeda A.J."/>
            <person name="Yan W."/>
            <person name="Fan B."/>
            <person name="Jiang Y."/>
            <person name="Adhikari A."/>
            <person name="Zheng C.-J."/>
            <person name="Schuster L."/>
            <person name="Cowan T.M."/>
            <person name="Smanski M.J."/>
            <person name="Chevrette M.G."/>
            <person name="De Carvalho L.P.S."/>
            <person name="Shen B."/>
        </authorList>
    </citation>
    <scope>NUCLEOTIDE SEQUENCE [LARGE SCALE GENOMIC DNA]</scope>
    <source>
        <strain evidence="11 12">NPDC050545</strain>
    </source>
</reference>
<comment type="caution">
    <text evidence="11">The sequence shown here is derived from an EMBL/GenBank/DDBJ whole genome shotgun (WGS) entry which is preliminary data.</text>
</comment>
<keyword evidence="4" id="KW-0808">Transferase</keyword>
<dbReference type="EC" id="2.7.13.3" evidence="2"/>
<accession>A0ABW7Z548</accession>
<dbReference type="RefSeq" id="WP_397088078.1">
    <property type="nucleotide sequence ID" value="NZ_JBITGY010000010.1"/>
</dbReference>
<dbReference type="Proteomes" id="UP001612741">
    <property type="component" value="Unassembled WGS sequence"/>
</dbReference>
<evidence type="ECO:0000256" key="1">
    <source>
        <dbReference type="ARBA" id="ARBA00000085"/>
    </source>
</evidence>
<dbReference type="GO" id="GO:0016301">
    <property type="term" value="F:kinase activity"/>
    <property type="evidence" value="ECO:0007669"/>
    <property type="project" value="UniProtKB-KW"/>
</dbReference>
<evidence type="ECO:0000313" key="12">
    <source>
        <dbReference type="Proteomes" id="UP001612741"/>
    </source>
</evidence>
<keyword evidence="8" id="KW-0902">Two-component regulatory system</keyword>
<dbReference type="InterPro" id="IPR036890">
    <property type="entry name" value="HATPase_C_sf"/>
</dbReference>
<dbReference type="EMBL" id="JBITGY010000010">
    <property type="protein sequence ID" value="MFI6502649.1"/>
    <property type="molecule type" value="Genomic_DNA"/>
</dbReference>
<evidence type="ECO:0000256" key="7">
    <source>
        <dbReference type="ARBA" id="ARBA00022840"/>
    </source>
</evidence>
<evidence type="ECO:0000256" key="9">
    <source>
        <dbReference type="SAM" id="Phobius"/>
    </source>
</evidence>
<evidence type="ECO:0000256" key="6">
    <source>
        <dbReference type="ARBA" id="ARBA00022777"/>
    </source>
</evidence>
<evidence type="ECO:0000256" key="4">
    <source>
        <dbReference type="ARBA" id="ARBA00022679"/>
    </source>
</evidence>
<dbReference type="Gene3D" id="1.20.5.1930">
    <property type="match status" value="1"/>
</dbReference>
<feature type="transmembrane region" description="Helical" evidence="9">
    <location>
        <begin position="158"/>
        <end position="186"/>
    </location>
</feature>
<dbReference type="InterPro" id="IPR050482">
    <property type="entry name" value="Sensor_HK_TwoCompSys"/>
</dbReference>
<dbReference type="PANTHER" id="PTHR24421:SF10">
    <property type="entry name" value="NITRATE_NITRITE SENSOR PROTEIN NARQ"/>
    <property type="match status" value="1"/>
</dbReference>
<keyword evidence="7" id="KW-0067">ATP-binding</keyword>
<sequence>MFPALVRPLKLALFTGTADPAPLAGRRWRFTAPKAIFPFRVFDAVRLADTLLALAVYLTTFSEVWDRLDNRAVTEPPNFLVTLTTLCYSLPVLLRDRWPLAAWRLALGLLPAALYLDRWIDNFPEQGITYTWPMITMYLLVLYTTASRTDLPVAVVTWVVSVLILGVANSNVVVLGGIIFAVPIVLGYNVRARRQASVKLAEEEKLKGAAEGAQAVLEERARIARELHDVVAHHMSVIAIQAEAVPLKARGDAKQLEEGLGEIRALSLEAIAQLRQVLGVLRDSDGRKETAPQPDLDRVDELVANARAAGLAVLFRRSGTTEGVPQAVALSAYRIVQESLSNVMRHAPGATVSLEVMRAGSELVVRVANGPSKQPGAEPTAKSAGHGLVGMRERVEMLSGSLEAGPIDDGFEVVARLPVGAP</sequence>
<keyword evidence="3" id="KW-0597">Phosphoprotein</keyword>
<dbReference type="InterPro" id="IPR011712">
    <property type="entry name" value="Sig_transdc_His_kin_sub3_dim/P"/>
</dbReference>
<keyword evidence="9" id="KW-0812">Transmembrane</keyword>